<proteinExistence type="predicted"/>
<dbReference type="InterPro" id="IPR036388">
    <property type="entry name" value="WH-like_DNA-bd_sf"/>
</dbReference>
<dbReference type="Gene3D" id="1.10.10.10">
    <property type="entry name" value="Winged helix-like DNA-binding domain superfamily/Winged helix DNA-binding domain"/>
    <property type="match status" value="1"/>
</dbReference>
<reference evidence="3" key="1">
    <citation type="submission" date="2021-01" db="EMBL/GenBank/DDBJ databases">
        <title>Whole genome shotgun sequence of Rugosimonospora africana NBRC 104875.</title>
        <authorList>
            <person name="Komaki H."/>
            <person name="Tamura T."/>
        </authorList>
    </citation>
    <scope>NUCLEOTIDE SEQUENCE</scope>
    <source>
        <strain evidence="3">NBRC 104875</strain>
    </source>
</reference>
<comment type="caution">
    <text evidence="3">The sequence shown here is derived from an EMBL/GenBank/DDBJ whole genome shotgun (WGS) entry which is preliminary data.</text>
</comment>
<sequence>MTGFTASPRPPRPGDGEHPQNRPGQAVLDLIRRPYVAEILAALDAGPHSLTELRRATGASRRLAAAALGALAAHGTIARQRGAGSWDSLDRDPVRYRVTPAGEELIDCLFLLDAWLAVYDIDPPE</sequence>
<evidence type="ECO:0000259" key="2">
    <source>
        <dbReference type="Pfam" id="PF01638"/>
    </source>
</evidence>
<evidence type="ECO:0000256" key="1">
    <source>
        <dbReference type="SAM" id="MobiDB-lite"/>
    </source>
</evidence>
<feature type="region of interest" description="Disordered" evidence="1">
    <location>
        <begin position="1"/>
        <end position="24"/>
    </location>
</feature>
<name>A0A8J3QSX0_9ACTN</name>
<feature type="domain" description="HTH hxlR-type" evidence="2">
    <location>
        <begin position="37"/>
        <end position="118"/>
    </location>
</feature>
<gene>
    <name evidence="3" type="ORF">Raf01_44350</name>
</gene>
<dbReference type="EMBL" id="BONZ01000041">
    <property type="protein sequence ID" value="GIH16263.1"/>
    <property type="molecule type" value="Genomic_DNA"/>
</dbReference>
<dbReference type="InterPro" id="IPR036390">
    <property type="entry name" value="WH_DNA-bd_sf"/>
</dbReference>
<dbReference type="AlphaFoldDB" id="A0A8J3QSX0"/>
<evidence type="ECO:0000313" key="3">
    <source>
        <dbReference type="EMBL" id="GIH16263.1"/>
    </source>
</evidence>
<dbReference type="RefSeq" id="WP_203919857.1">
    <property type="nucleotide sequence ID" value="NZ_BONZ01000041.1"/>
</dbReference>
<dbReference type="SUPFAM" id="SSF46785">
    <property type="entry name" value="Winged helix' DNA-binding domain"/>
    <property type="match status" value="1"/>
</dbReference>
<organism evidence="3 4">
    <name type="scientific">Rugosimonospora africana</name>
    <dbReference type="NCBI Taxonomy" id="556532"/>
    <lineage>
        <taxon>Bacteria</taxon>
        <taxon>Bacillati</taxon>
        <taxon>Actinomycetota</taxon>
        <taxon>Actinomycetes</taxon>
        <taxon>Micromonosporales</taxon>
        <taxon>Micromonosporaceae</taxon>
        <taxon>Rugosimonospora</taxon>
    </lineage>
</organism>
<keyword evidence="4" id="KW-1185">Reference proteome</keyword>
<protein>
    <recommendedName>
        <fullName evidence="2">HTH hxlR-type domain-containing protein</fullName>
    </recommendedName>
</protein>
<dbReference type="InterPro" id="IPR002577">
    <property type="entry name" value="HTH_HxlR"/>
</dbReference>
<accession>A0A8J3QSX0</accession>
<evidence type="ECO:0000313" key="4">
    <source>
        <dbReference type="Proteomes" id="UP000642748"/>
    </source>
</evidence>
<dbReference type="Pfam" id="PF01638">
    <property type="entry name" value="HxlR"/>
    <property type="match status" value="1"/>
</dbReference>
<dbReference type="Proteomes" id="UP000642748">
    <property type="component" value="Unassembled WGS sequence"/>
</dbReference>